<sequence length="64" mass="6830">MAQRTGLSSLRKAAVTMCRLVTAFSPLIKKLFPDDTALHTALDAMGIACSVLIVELDKVIVLGD</sequence>
<protein>
    <submittedName>
        <fullName evidence="1">Uncharacterized protein</fullName>
    </submittedName>
</protein>
<dbReference type="AlphaFoldDB" id="A0A0F9D9N6"/>
<comment type="caution">
    <text evidence="1">The sequence shown here is derived from an EMBL/GenBank/DDBJ whole genome shotgun (WGS) entry which is preliminary data.</text>
</comment>
<name>A0A0F9D9N6_9ZZZZ</name>
<reference evidence="1" key="1">
    <citation type="journal article" date="2015" name="Nature">
        <title>Complex archaea that bridge the gap between prokaryotes and eukaryotes.</title>
        <authorList>
            <person name="Spang A."/>
            <person name="Saw J.H."/>
            <person name="Jorgensen S.L."/>
            <person name="Zaremba-Niedzwiedzka K."/>
            <person name="Martijn J."/>
            <person name="Lind A.E."/>
            <person name="van Eijk R."/>
            <person name="Schleper C."/>
            <person name="Guy L."/>
            <person name="Ettema T.J."/>
        </authorList>
    </citation>
    <scope>NUCLEOTIDE SEQUENCE</scope>
</reference>
<dbReference type="EMBL" id="LAZR01029857">
    <property type="protein sequence ID" value="KKL58349.1"/>
    <property type="molecule type" value="Genomic_DNA"/>
</dbReference>
<organism evidence="1">
    <name type="scientific">marine sediment metagenome</name>
    <dbReference type="NCBI Taxonomy" id="412755"/>
    <lineage>
        <taxon>unclassified sequences</taxon>
        <taxon>metagenomes</taxon>
        <taxon>ecological metagenomes</taxon>
    </lineage>
</organism>
<accession>A0A0F9D9N6</accession>
<gene>
    <name evidence="1" type="ORF">LCGC14_2226280</name>
</gene>
<proteinExistence type="predicted"/>
<evidence type="ECO:0000313" key="1">
    <source>
        <dbReference type="EMBL" id="KKL58349.1"/>
    </source>
</evidence>